<keyword evidence="2" id="KW-0732">Signal</keyword>
<dbReference type="InterPro" id="IPR021476">
    <property type="entry name" value="Egh16-like"/>
</dbReference>
<dbReference type="Proteomes" id="UP000240883">
    <property type="component" value="Unassembled WGS sequence"/>
</dbReference>
<dbReference type="STRING" id="1448308.A0A2T2NLU9"/>
<dbReference type="OrthoDB" id="5310497at2759"/>
<gene>
    <name evidence="3" type="ORF">BS50DRAFT_414754</name>
</gene>
<dbReference type="PANTHER" id="PTHR34618:SF1">
    <property type="entry name" value="SECRETED PROTEIN"/>
    <property type="match status" value="1"/>
</dbReference>
<name>A0A2T2NLU9_CORCC</name>
<proteinExistence type="predicted"/>
<accession>A0A2T2NLU9</accession>
<dbReference type="AlphaFoldDB" id="A0A2T2NLU9"/>
<feature type="region of interest" description="Disordered" evidence="1">
    <location>
        <begin position="101"/>
        <end position="130"/>
    </location>
</feature>
<dbReference type="PANTHER" id="PTHR34618">
    <property type="entry name" value="SURFACE PROTEIN MAS1, PUTATIVE-RELATED"/>
    <property type="match status" value="1"/>
</dbReference>
<dbReference type="Pfam" id="PF11327">
    <property type="entry name" value="Egh16-like"/>
    <property type="match status" value="1"/>
</dbReference>
<keyword evidence="4" id="KW-1185">Reference proteome</keyword>
<evidence type="ECO:0000313" key="3">
    <source>
        <dbReference type="EMBL" id="PSN66421.1"/>
    </source>
</evidence>
<dbReference type="EMBL" id="KZ678136">
    <property type="protein sequence ID" value="PSN66421.1"/>
    <property type="molecule type" value="Genomic_DNA"/>
</dbReference>
<reference evidence="3 4" key="1">
    <citation type="journal article" date="2018" name="Front. Microbiol.">
        <title>Genome-Wide Analysis of Corynespora cassiicola Leaf Fall Disease Putative Effectors.</title>
        <authorList>
            <person name="Lopez D."/>
            <person name="Ribeiro S."/>
            <person name="Label P."/>
            <person name="Fumanal B."/>
            <person name="Venisse J.S."/>
            <person name="Kohler A."/>
            <person name="de Oliveira R.R."/>
            <person name="Labutti K."/>
            <person name="Lipzen A."/>
            <person name="Lail K."/>
            <person name="Bauer D."/>
            <person name="Ohm R.A."/>
            <person name="Barry K.W."/>
            <person name="Spatafora J."/>
            <person name="Grigoriev I.V."/>
            <person name="Martin F.M."/>
            <person name="Pujade-Renaud V."/>
        </authorList>
    </citation>
    <scope>NUCLEOTIDE SEQUENCE [LARGE SCALE GENOMIC DNA]</scope>
    <source>
        <strain evidence="3 4">Philippines</strain>
    </source>
</reference>
<organism evidence="3 4">
    <name type="scientific">Corynespora cassiicola Philippines</name>
    <dbReference type="NCBI Taxonomy" id="1448308"/>
    <lineage>
        <taxon>Eukaryota</taxon>
        <taxon>Fungi</taxon>
        <taxon>Dikarya</taxon>
        <taxon>Ascomycota</taxon>
        <taxon>Pezizomycotina</taxon>
        <taxon>Dothideomycetes</taxon>
        <taxon>Pleosporomycetidae</taxon>
        <taxon>Pleosporales</taxon>
        <taxon>Corynesporascaceae</taxon>
        <taxon>Corynespora</taxon>
    </lineage>
</organism>
<evidence type="ECO:0000256" key="1">
    <source>
        <dbReference type="SAM" id="MobiDB-lite"/>
    </source>
</evidence>
<protein>
    <recommendedName>
        <fullName evidence="5">Cell surface protein</fullName>
    </recommendedName>
</protein>
<evidence type="ECO:0000313" key="4">
    <source>
        <dbReference type="Proteomes" id="UP000240883"/>
    </source>
</evidence>
<evidence type="ECO:0000256" key="2">
    <source>
        <dbReference type="SAM" id="SignalP"/>
    </source>
</evidence>
<sequence>MHFTKELALAAALASYVSAHGMLIEVKGANGVTMPGLTVADGTPRDCSSNGCGSQADTAIIRDSEIESGECGPLGRTQGNGPVDANVMIAAFMGTGASAAAPPTNNGASGSVGVEDNLPDSATQGGQGATKRQLEKIKRQLLGGLLGGGGGGAGGAGGATGIAGLLGGGGTKAEGAPEARVAAAAGQGASSGLPTTNDDGSIDMTFRQINQDGAGPLEASVDGTSGGTDAAAFQPAQMTKDVPGLGVQGISLATSTEFDMQMMMPAGMTCEGQAGGANNVCIARVRNSAAAGPFGGSGAFTQSTTARKRAIAYRLKKRMEIGRKL</sequence>
<feature type="chain" id="PRO_5015785814" description="Cell surface protein" evidence="2">
    <location>
        <begin position="20"/>
        <end position="325"/>
    </location>
</feature>
<feature type="signal peptide" evidence="2">
    <location>
        <begin position="1"/>
        <end position="19"/>
    </location>
</feature>
<evidence type="ECO:0008006" key="5">
    <source>
        <dbReference type="Google" id="ProtNLM"/>
    </source>
</evidence>